<feature type="compositionally biased region" description="Polar residues" evidence="1">
    <location>
        <begin position="250"/>
        <end position="265"/>
    </location>
</feature>
<feature type="compositionally biased region" description="Low complexity" evidence="1">
    <location>
        <begin position="18"/>
        <end position="28"/>
    </location>
</feature>
<accession>A0A835XPC1</accession>
<keyword evidence="4" id="KW-1185">Reference proteome</keyword>
<feature type="region of interest" description="Disordered" evidence="1">
    <location>
        <begin position="756"/>
        <end position="898"/>
    </location>
</feature>
<sequence length="1144" mass="115169">MLDPGTKTTLSCGGATLTHSTADTSTSPTPSPARRRSLLASGDSAGGSSSGSSGCSSSVGVSIRTPVSASSDNIASDVYSTYSSWAASSGGSAGNIPVCSPSASQMTVATEQSSGDSSGSGSSGGGGSSKSGAPAVVIGVIVAACVAGIAVVAVIAVVVQKKRVQHRNLMILKERQNREYITLDENGQPRAAPLGRALKASQLGRVYKNKRRARGSSGDSEGNVFSAVAAATAAAAATTRSRSTDTSTAGGNQLAPQGNSASQNTDGGGESDDDNEAGAGSAKRAAVAGPGGTATRAKQGAKKSLPPAWRGTRRTAVGTTSRLKPAGTAPRMRTVSGPASYQGAGRTSGESMDMEPDEESEEVQPRAVGYRMDDTDEQPTGVSTAPGGSTSPKATTALDVSQRGISTSAVTAAAVYASMPLSPPRAFTAPAPGAGGDISSAASPAILSSDDEPDYDIGPSVSQTCEAGVALGFPRPQTTSGAANTSPRYTAGGALLRPKRAFSNDIPGADRQGPTPVAMAAHPPGTPDRTSLQGPNTTQPTPFTTGRLTDALSGTHLSVPHKAEPASPSREGVRWSMAGTGAGRVSPGRRISPGPTSPGRSMRLRSHHQSEHGAAGDNDAMDALASALAAATHTLAGRHITPTRSRGAQPRLQVQRTRGRASMGGERLAAATLPPRSTTLGEQLRLPVGGTEPGPNVGPRSTDVVTTYKSAPGDTHIPAIDDVEAGTAERPLGQPTLQMSESRLNRITTWRQEASRLTATGGRNSPLGPRAAGNVASAGGSPTPSRGQSVLRGGALGTTDGATGPSTAPATMGRMSSTDGVPARSGTRPGNSKGVEWPALIRPSLDVSSLGQHGGPELTVRPGHQSYPGQRVSSPGPQPSSPLANVAPHPWDDDTGSPRRLAAVHQASSPLASVGGLPKAMSKRILNQWPSARVRPTDEAQLPGATGEPPRVPGGSGATTPTGGTPGYASPVTQPAPPALVGAGFSPATAPPRRALGPTTAAAEWAGSPMGRSSLRGSDACLRDAWHMDATEVVAAGASFTAVDTLTPSTTHQQSYMPVQRNNLMQGSPSSGAGNTGPEDSGGTHSGTLFHWPANPPQARAPAAVSVTPTASVMQGRRMVHPPPSSPDSPPPNLAGMRSGSGPF</sequence>
<keyword evidence="2" id="KW-0472">Membrane</keyword>
<comment type="caution">
    <text evidence="3">The sequence shown here is derived from an EMBL/GenBank/DDBJ whole genome shotgun (WGS) entry which is preliminary data.</text>
</comment>
<dbReference type="Proteomes" id="UP000612055">
    <property type="component" value="Unassembled WGS sequence"/>
</dbReference>
<organism evidence="3 4">
    <name type="scientific">Edaphochlamys debaryana</name>
    <dbReference type="NCBI Taxonomy" id="47281"/>
    <lineage>
        <taxon>Eukaryota</taxon>
        <taxon>Viridiplantae</taxon>
        <taxon>Chlorophyta</taxon>
        <taxon>core chlorophytes</taxon>
        <taxon>Chlorophyceae</taxon>
        <taxon>CS clade</taxon>
        <taxon>Chlamydomonadales</taxon>
        <taxon>Chlamydomonadales incertae sedis</taxon>
        <taxon>Edaphochlamys</taxon>
    </lineage>
</organism>
<feature type="compositionally biased region" description="Low complexity" evidence="1">
    <location>
        <begin position="958"/>
        <end position="971"/>
    </location>
</feature>
<feature type="compositionally biased region" description="Polar residues" evidence="1">
    <location>
        <begin position="528"/>
        <end position="547"/>
    </location>
</feature>
<feature type="region of interest" description="Disordered" evidence="1">
    <location>
        <begin position="1062"/>
        <end position="1144"/>
    </location>
</feature>
<evidence type="ECO:0000313" key="3">
    <source>
        <dbReference type="EMBL" id="KAG2487728.1"/>
    </source>
</evidence>
<feature type="compositionally biased region" description="Polar residues" evidence="1">
    <location>
        <begin position="1"/>
        <end position="11"/>
    </location>
</feature>
<evidence type="ECO:0000313" key="4">
    <source>
        <dbReference type="Proteomes" id="UP000612055"/>
    </source>
</evidence>
<feature type="compositionally biased region" description="Polar residues" evidence="1">
    <location>
        <begin position="805"/>
        <end position="819"/>
    </location>
</feature>
<feature type="compositionally biased region" description="Polar residues" evidence="1">
    <location>
        <begin position="1062"/>
        <end position="1073"/>
    </location>
</feature>
<name>A0A835XPC1_9CHLO</name>
<feature type="compositionally biased region" description="Low complexity" evidence="1">
    <location>
        <begin position="237"/>
        <end position="249"/>
    </location>
</feature>
<feature type="region of interest" description="Disordered" evidence="1">
    <location>
        <begin position="928"/>
        <end position="1015"/>
    </location>
</feature>
<feature type="region of interest" description="Disordered" evidence="1">
    <location>
        <begin position="636"/>
        <end position="666"/>
    </location>
</feature>
<keyword evidence="2" id="KW-1133">Transmembrane helix</keyword>
<feature type="region of interest" description="Disordered" evidence="1">
    <location>
        <begin position="1"/>
        <end position="58"/>
    </location>
</feature>
<protein>
    <submittedName>
        <fullName evidence="3">Uncharacterized protein</fullName>
    </submittedName>
</protein>
<dbReference type="AlphaFoldDB" id="A0A835XPC1"/>
<keyword evidence="2" id="KW-0812">Transmembrane</keyword>
<feature type="compositionally biased region" description="Polar residues" evidence="1">
    <location>
        <begin position="642"/>
        <end position="656"/>
    </location>
</feature>
<feature type="compositionally biased region" description="Acidic residues" evidence="1">
    <location>
        <begin position="352"/>
        <end position="362"/>
    </location>
</feature>
<feature type="compositionally biased region" description="Pro residues" evidence="1">
    <location>
        <begin position="1121"/>
        <end position="1133"/>
    </location>
</feature>
<feature type="region of interest" description="Disordered" evidence="1">
    <location>
        <begin position="103"/>
        <end position="129"/>
    </location>
</feature>
<gene>
    <name evidence="3" type="ORF">HYH03_013727</name>
</gene>
<evidence type="ECO:0000256" key="2">
    <source>
        <dbReference type="SAM" id="Phobius"/>
    </source>
</evidence>
<feature type="compositionally biased region" description="Low complexity" evidence="1">
    <location>
        <begin position="277"/>
        <end position="288"/>
    </location>
</feature>
<feature type="transmembrane region" description="Helical" evidence="2">
    <location>
        <begin position="135"/>
        <end position="159"/>
    </location>
</feature>
<feature type="compositionally biased region" description="Polar residues" evidence="1">
    <location>
        <begin position="378"/>
        <end position="394"/>
    </location>
</feature>
<feature type="compositionally biased region" description="Polar residues" evidence="1">
    <location>
        <begin position="103"/>
        <end position="112"/>
    </location>
</feature>
<proteinExistence type="predicted"/>
<feature type="region of interest" description="Disordered" evidence="1">
    <location>
        <begin position="237"/>
        <end position="395"/>
    </location>
</feature>
<evidence type="ECO:0000256" key="1">
    <source>
        <dbReference type="SAM" id="MobiDB-lite"/>
    </source>
</evidence>
<feature type="region of interest" description="Disordered" evidence="1">
    <location>
        <begin position="501"/>
        <end position="617"/>
    </location>
</feature>
<reference evidence="3" key="1">
    <citation type="journal article" date="2020" name="bioRxiv">
        <title>Comparative genomics of Chlamydomonas.</title>
        <authorList>
            <person name="Craig R.J."/>
            <person name="Hasan A.R."/>
            <person name="Ness R.W."/>
            <person name="Keightley P.D."/>
        </authorList>
    </citation>
    <scope>NUCLEOTIDE SEQUENCE</scope>
    <source>
        <strain evidence="3">CCAP 11/70</strain>
    </source>
</reference>
<dbReference type="EMBL" id="JAEHOE010000093">
    <property type="protein sequence ID" value="KAG2487728.1"/>
    <property type="molecule type" value="Genomic_DNA"/>
</dbReference>